<dbReference type="PROSITE" id="PS50045">
    <property type="entry name" value="SIGMA54_INTERACT_4"/>
    <property type="match status" value="1"/>
</dbReference>
<evidence type="ECO:0000313" key="9">
    <source>
        <dbReference type="EMBL" id="KPL55673.1"/>
    </source>
</evidence>
<dbReference type="GO" id="GO:0006355">
    <property type="term" value="P:regulation of DNA-templated transcription"/>
    <property type="evidence" value="ECO:0007669"/>
    <property type="project" value="InterPro"/>
</dbReference>
<dbReference type="PANTHER" id="PTHR32071">
    <property type="entry name" value="TRANSCRIPTIONAL REGULATORY PROTEIN"/>
    <property type="match status" value="1"/>
</dbReference>
<evidence type="ECO:0000256" key="3">
    <source>
        <dbReference type="ARBA" id="ARBA00023012"/>
    </source>
</evidence>
<dbReference type="STRING" id="665126.ABB55_04730"/>
<accession>A0A0N8GFZ2</accession>
<dbReference type="Pfam" id="PF25601">
    <property type="entry name" value="AAA_lid_14"/>
    <property type="match status" value="1"/>
</dbReference>
<dbReference type="InterPro" id="IPR025943">
    <property type="entry name" value="Sigma_54_int_dom_ATP-bd_2"/>
</dbReference>
<dbReference type="SUPFAM" id="SSF52540">
    <property type="entry name" value="P-loop containing nucleoside triphosphate hydrolases"/>
    <property type="match status" value="1"/>
</dbReference>
<dbReference type="InterPro" id="IPR002197">
    <property type="entry name" value="HTH_Fis"/>
</dbReference>
<dbReference type="GO" id="GO:0043565">
    <property type="term" value="F:sequence-specific DNA binding"/>
    <property type="evidence" value="ECO:0007669"/>
    <property type="project" value="InterPro"/>
</dbReference>
<evidence type="ECO:0000256" key="7">
    <source>
        <dbReference type="ARBA" id="ARBA00023163"/>
    </source>
</evidence>
<dbReference type="Gene3D" id="3.30.450.40">
    <property type="match status" value="1"/>
</dbReference>
<dbReference type="SUPFAM" id="SSF46689">
    <property type="entry name" value="Homeodomain-like"/>
    <property type="match status" value="1"/>
</dbReference>
<dbReference type="InterPro" id="IPR029016">
    <property type="entry name" value="GAF-like_dom_sf"/>
</dbReference>
<dbReference type="CDD" id="cd00009">
    <property type="entry name" value="AAA"/>
    <property type="match status" value="1"/>
</dbReference>
<dbReference type="Gene3D" id="1.10.8.60">
    <property type="match status" value="1"/>
</dbReference>
<evidence type="ECO:0000256" key="6">
    <source>
        <dbReference type="ARBA" id="ARBA00023159"/>
    </source>
</evidence>
<dbReference type="GO" id="GO:0005524">
    <property type="term" value="F:ATP binding"/>
    <property type="evidence" value="ECO:0007669"/>
    <property type="project" value="UniProtKB-KW"/>
</dbReference>
<dbReference type="InterPro" id="IPR009057">
    <property type="entry name" value="Homeodomain-like_sf"/>
</dbReference>
<dbReference type="Pfam" id="PF00158">
    <property type="entry name" value="Sigma54_activat"/>
    <property type="match status" value="1"/>
</dbReference>
<dbReference type="InterPro" id="IPR002078">
    <property type="entry name" value="Sigma_54_int"/>
</dbReference>
<gene>
    <name evidence="9" type="ORF">ABB55_04730</name>
</gene>
<keyword evidence="5" id="KW-0238">DNA-binding</keyword>
<sequence>MPAEVSAKSHVLELERVARGDASLRDAPVLQSWLRCLNDYRLDPAQAQQAYIVPETQLKEHRQQAQDLIRIGRSALEGLFRHVMDQHYVLLLSDARGVTVDFLGDPTFDNHLRRAGLYLGSEWSESRAGTCAVGACIVSGDPVVIHQDDHFDTSHIGLTCSAAPVFDTLGDLTAVVDISQLRSPTAKASQQLAQHLVTETARRIELANLMARTRQDWILRLSRSPEFLDVDPEAALSIDGAGRISGMTHGGLRALSRLLGLRAGETRALIGQPVSRLLELEVDDLPRLMRGQPSGERIVRTRASAALFASAVAPVASFRGTALPVSRVPRPLRELGFGDPAMEAVQLRAMKLAQRDIPILIQGETGTGKEYLARAIHDSRPQPGRFVAVNCAAIPESLIESELFGYAPGAFTGAAPRGKTGLIEAADGGTLFLDEIGDMPLGLQARLLRVLAEGEVTPVGAHRAKPVHFRLISASHHRLDRRVAAGRFRQDLYYRLNAATLALPPLRERQDFDAVTDHLLRRAAEEQGGPLRLSTAARLALRGHDWPGNLRELANVLRVAAALAEDGEVRPEDLPDTLAGAADFGAAQADRNDRIMPGKGRHRPAGTAIDRNTIDRDEIDRDGIERRGTDRADFDRAGTAAMPPLRKAGPDLRADLAACGGNVSELARRLGVDRTTIHRRLRRLAAE</sequence>
<dbReference type="InterPro" id="IPR027417">
    <property type="entry name" value="P-loop_NTPase"/>
</dbReference>
<keyword evidence="7" id="KW-0804">Transcription</keyword>
<reference evidence="9 10" key="2">
    <citation type="submission" date="2015-10" db="EMBL/GenBank/DDBJ databases">
        <title>Draft Genome Sequence of Prosthecomicrobium hirschii ATCC 27832.</title>
        <authorList>
            <person name="Daniel J."/>
            <person name="Givan S.A."/>
            <person name="Brun Y.V."/>
            <person name="Brown P.J."/>
        </authorList>
    </citation>
    <scope>NUCLEOTIDE SEQUENCE [LARGE SCALE GENOMIC DNA]</scope>
    <source>
        <strain evidence="9 10">16</strain>
    </source>
</reference>
<evidence type="ECO:0000256" key="4">
    <source>
        <dbReference type="ARBA" id="ARBA00023015"/>
    </source>
</evidence>
<keyword evidence="4" id="KW-0805">Transcription regulation</keyword>
<dbReference type="SMART" id="SM00382">
    <property type="entry name" value="AAA"/>
    <property type="match status" value="1"/>
</dbReference>
<dbReference type="Gene3D" id="1.10.10.60">
    <property type="entry name" value="Homeodomain-like"/>
    <property type="match status" value="1"/>
</dbReference>
<evidence type="ECO:0000256" key="5">
    <source>
        <dbReference type="ARBA" id="ARBA00023125"/>
    </source>
</evidence>
<keyword evidence="1" id="KW-0547">Nucleotide-binding</keyword>
<dbReference type="SUPFAM" id="SSF55781">
    <property type="entry name" value="GAF domain-like"/>
    <property type="match status" value="1"/>
</dbReference>
<dbReference type="Proteomes" id="UP000048984">
    <property type="component" value="Unassembled WGS sequence"/>
</dbReference>
<dbReference type="PROSITE" id="PS00688">
    <property type="entry name" value="SIGMA54_INTERACT_3"/>
    <property type="match status" value="1"/>
</dbReference>
<feature type="domain" description="Sigma-54 factor interaction" evidence="8">
    <location>
        <begin position="335"/>
        <end position="562"/>
    </location>
</feature>
<name>A0A0N8GFZ2_9HYPH</name>
<dbReference type="Gene3D" id="3.40.50.300">
    <property type="entry name" value="P-loop containing nucleotide triphosphate hydrolases"/>
    <property type="match status" value="1"/>
</dbReference>
<dbReference type="RefSeq" id="WP_054361841.1">
    <property type="nucleotide sequence ID" value="NZ_LJYW01000001.1"/>
</dbReference>
<dbReference type="InterPro" id="IPR003593">
    <property type="entry name" value="AAA+_ATPase"/>
</dbReference>
<dbReference type="InterPro" id="IPR025944">
    <property type="entry name" value="Sigma_54_int_dom_CS"/>
</dbReference>
<organism evidence="9 10">
    <name type="scientific">Prosthecodimorpha hirschii</name>
    <dbReference type="NCBI Taxonomy" id="665126"/>
    <lineage>
        <taxon>Bacteria</taxon>
        <taxon>Pseudomonadati</taxon>
        <taxon>Pseudomonadota</taxon>
        <taxon>Alphaproteobacteria</taxon>
        <taxon>Hyphomicrobiales</taxon>
        <taxon>Ancalomicrobiaceae</taxon>
        <taxon>Prosthecodimorpha</taxon>
    </lineage>
</organism>
<dbReference type="GO" id="GO:0000160">
    <property type="term" value="P:phosphorelay signal transduction system"/>
    <property type="evidence" value="ECO:0007669"/>
    <property type="project" value="UniProtKB-KW"/>
</dbReference>
<proteinExistence type="predicted"/>
<keyword evidence="6" id="KW-0010">Activator</keyword>
<reference evidence="9 10" key="1">
    <citation type="submission" date="2015-09" db="EMBL/GenBank/DDBJ databases">
        <authorList>
            <consortium name="Swine Surveillance"/>
        </authorList>
    </citation>
    <scope>NUCLEOTIDE SEQUENCE [LARGE SCALE GENOMIC DNA]</scope>
    <source>
        <strain evidence="9 10">16</strain>
    </source>
</reference>
<dbReference type="FunFam" id="3.40.50.300:FF:000006">
    <property type="entry name" value="DNA-binding transcriptional regulator NtrC"/>
    <property type="match status" value="1"/>
</dbReference>
<keyword evidence="10" id="KW-1185">Reference proteome</keyword>
<dbReference type="AlphaFoldDB" id="A0A0N8GFZ2"/>
<dbReference type="InterPro" id="IPR058031">
    <property type="entry name" value="AAA_lid_NorR"/>
</dbReference>
<keyword evidence="3" id="KW-0902">Two-component regulatory system</keyword>
<evidence type="ECO:0000256" key="2">
    <source>
        <dbReference type="ARBA" id="ARBA00022840"/>
    </source>
</evidence>
<comment type="caution">
    <text evidence="9">The sequence shown here is derived from an EMBL/GenBank/DDBJ whole genome shotgun (WGS) entry which is preliminary data.</text>
</comment>
<dbReference type="EMBL" id="LJYW01000001">
    <property type="protein sequence ID" value="KPL55673.1"/>
    <property type="molecule type" value="Genomic_DNA"/>
</dbReference>
<evidence type="ECO:0000313" key="10">
    <source>
        <dbReference type="Proteomes" id="UP000048984"/>
    </source>
</evidence>
<evidence type="ECO:0000259" key="8">
    <source>
        <dbReference type="PROSITE" id="PS50045"/>
    </source>
</evidence>
<dbReference type="PROSITE" id="PS00675">
    <property type="entry name" value="SIGMA54_INTERACT_1"/>
    <property type="match status" value="1"/>
</dbReference>
<dbReference type="PROSITE" id="PS00676">
    <property type="entry name" value="SIGMA54_INTERACT_2"/>
    <property type="match status" value="1"/>
</dbReference>
<dbReference type="Pfam" id="PF02954">
    <property type="entry name" value="HTH_8"/>
    <property type="match status" value="1"/>
</dbReference>
<dbReference type="InterPro" id="IPR025662">
    <property type="entry name" value="Sigma_54_int_dom_ATP-bd_1"/>
</dbReference>
<dbReference type="PANTHER" id="PTHR32071:SF77">
    <property type="entry name" value="TRANSCRIPTIONAL REGULATORY PROTEIN"/>
    <property type="match status" value="1"/>
</dbReference>
<evidence type="ECO:0000256" key="1">
    <source>
        <dbReference type="ARBA" id="ARBA00022741"/>
    </source>
</evidence>
<keyword evidence="2" id="KW-0067">ATP-binding</keyword>
<protein>
    <submittedName>
        <fullName evidence="9">AAA family ATPase</fullName>
    </submittedName>
</protein>